<protein>
    <submittedName>
        <fullName evidence="1">Uncharacterized protein</fullName>
    </submittedName>
</protein>
<dbReference type="AlphaFoldDB" id="A0A5N6LGH8"/>
<dbReference type="PANTHER" id="PTHR31390">
    <property type="entry name" value="EXPRESSED PROTEIN"/>
    <property type="match status" value="1"/>
</dbReference>
<accession>A0A5N6LGH8</accession>
<proteinExistence type="predicted"/>
<sequence length="455" mass="50769">MVYKDQELVKHGTNLPKFLWYEGKKGNSLEKTFNFGVLDWNRIQKWKSNTKFVKKTNNLALENKAASLATSINDNIPQSDQQSSNSSLSLSLSRKFRFSLEKISKSFIFKTSSTYKHLKSGLITDKFSQDLSNSNLKNENENLISSTNYEKKQKSSNVKALLKLTTKNGIPCFKILVDDSSNMLTATVKKSPSGKNDSSLIYTFYSVHDISKKSDVWKKQDSADKDSGFDYKIVGNMKISSSYHAEFSGLERDLFVVRESVLYGSDFTESDCLKTMELAAIIVKNTSKENYGSLGSSKSTVVVLPGGSHSLPNSGKPSSLIDRWRSGGICDCGGWDIGCQLGVLTNQNEVVEISNPSTSDCLDLCYQERHNNKHAFRLVPLEYGFYSLEYNASSISSLQAFSICVAVISSQNLTHLFQVNHLQVANDFIKPVVTRHRKVKRQLVVPPPISSITSV</sequence>
<keyword evidence="3" id="KW-1185">Reference proteome</keyword>
<comment type="caution">
    <text evidence="1">The sequence shown here is derived from an EMBL/GenBank/DDBJ whole genome shotgun (WGS) entry which is preliminary data.</text>
</comment>
<reference evidence="1 3" key="1">
    <citation type="submission" date="2019-05" db="EMBL/GenBank/DDBJ databases">
        <title>Mikania micrantha, genome provides insights into the molecular mechanism of rapid growth.</title>
        <authorList>
            <person name="Liu B."/>
        </authorList>
    </citation>
    <scope>NUCLEOTIDE SEQUENCE [LARGE SCALE GENOMIC DNA]</scope>
    <source>
        <strain evidence="1">NLD-2019</strain>
        <tissue evidence="1">Leaf</tissue>
    </source>
</reference>
<dbReference type="Pfam" id="PF12043">
    <property type="entry name" value="DUF3527"/>
    <property type="match status" value="2"/>
</dbReference>
<gene>
    <name evidence="2" type="ORF">E3N88_10942</name>
    <name evidence="1" type="ORF">E3N88_43179</name>
</gene>
<evidence type="ECO:0000313" key="3">
    <source>
        <dbReference type="Proteomes" id="UP000326396"/>
    </source>
</evidence>
<dbReference type="Proteomes" id="UP000326396">
    <property type="component" value="Linkage Group LG13"/>
</dbReference>
<dbReference type="EMBL" id="SZYD01000005">
    <property type="protein sequence ID" value="KAD6119671.1"/>
    <property type="molecule type" value="Genomic_DNA"/>
</dbReference>
<dbReference type="EMBL" id="SZYD01000986">
    <property type="protein sequence ID" value="KAD1189680.1"/>
    <property type="molecule type" value="Genomic_DNA"/>
</dbReference>
<dbReference type="PANTHER" id="PTHR31390:SF12">
    <property type="entry name" value="PUTATIVE (DUF3527)-RELATED"/>
    <property type="match status" value="1"/>
</dbReference>
<dbReference type="InterPro" id="IPR021916">
    <property type="entry name" value="DUF3527"/>
</dbReference>
<organism evidence="1 3">
    <name type="scientific">Mikania micrantha</name>
    <name type="common">bitter vine</name>
    <dbReference type="NCBI Taxonomy" id="192012"/>
    <lineage>
        <taxon>Eukaryota</taxon>
        <taxon>Viridiplantae</taxon>
        <taxon>Streptophyta</taxon>
        <taxon>Embryophyta</taxon>
        <taxon>Tracheophyta</taxon>
        <taxon>Spermatophyta</taxon>
        <taxon>Magnoliopsida</taxon>
        <taxon>eudicotyledons</taxon>
        <taxon>Gunneridae</taxon>
        <taxon>Pentapetalae</taxon>
        <taxon>asterids</taxon>
        <taxon>campanulids</taxon>
        <taxon>Asterales</taxon>
        <taxon>Asteraceae</taxon>
        <taxon>Asteroideae</taxon>
        <taxon>Heliantheae alliance</taxon>
        <taxon>Eupatorieae</taxon>
        <taxon>Mikania</taxon>
    </lineage>
</organism>
<evidence type="ECO:0000313" key="1">
    <source>
        <dbReference type="EMBL" id="KAD1189680.1"/>
    </source>
</evidence>
<dbReference type="OrthoDB" id="1898655at2759"/>
<name>A0A5N6LGH8_9ASTR</name>
<evidence type="ECO:0000313" key="2">
    <source>
        <dbReference type="EMBL" id="KAD6119671.1"/>
    </source>
</evidence>